<evidence type="ECO:0000313" key="3">
    <source>
        <dbReference type="Proteomes" id="UP000694255"/>
    </source>
</evidence>
<organism evidence="2 3">
    <name type="scientific">[Candida] subhashii</name>
    <dbReference type="NCBI Taxonomy" id="561895"/>
    <lineage>
        <taxon>Eukaryota</taxon>
        <taxon>Fungi</taxon>
        <taxon>Dikarya</taxon>
        <taxon>Ascomycota</taxon>
        <taxon>Saccharomycotina</taxon>
        <taxon>Pichiomycetes</taxon>
        <taxon>Debaryomycetaceae</taxon>
        <taxon>Spathaspora</taxon>
    </lineage>
</organism>
<dbReference type="Pfam" id="PF11715">
    <property type="entry name" value="Beta-prop_Nup120_160"/>
    <property type="match status" value="1"/>
</dbReference>
<dbReference type="GeneID" id="73468063"/>
<keyword evidence="3" id="KW-1185">Reference proteome</keyword>
<feature type="domain" description="Nucleoporin Nup120/160 beta-propeller" evidence="1">
    <location>
        <begin position="76"/>
        <end position="576"/>
    </location>
</feature>
<comment type="caution">
    <text evidence="2">The sequence shown here is derived from an EMBL/GenBank/DDBJ whole genome shotgun (WGS) entry which is preliminary data.</text>
</comment>
<reference evidence="2 3" key="1">
    <citation type="journal article" date="2021" name="DNA Res.">
        <title>Genome analysis of Candida subhashii reveals its hybrid nature and dual mitochondrial genome conformations.</title>
        <authorList>
            <person name="Mixao V."/>
            <person name="Hegedusova E."/>
            <person name="Saus E."/>
            <person name="Pryszcz L.P."/>
            <person name="Cillingova A."/>
            <person name="Nosek J."/>
            <person name="Gabaldon T."/>
        </authorList>
    </citation>
    <scope>NUCLEOTIDE SEQUENCE [LARGE SCALE GENOMIC DNA]</scope>
    <source>
        <strain evidence="2 3">CBS 10753</strain>
    </source>
</reference>
<protein>
    <recommendedName>
        <fullName evidence="1">Nucleoporin Nup120/160 beta-propeller domain-containing protein</fullName>
    </recommendedName>
</protein>
<proteinExistence type="predicted"/>
<name>A0A8J5UR46_9ASCO</name>
<dbReference type="InterPro" id="IPR059141">
    <property type="entry name" value="Beta-prop_Nup120_160"/>
</dbReference>
<dbReference type="EMBL" id="JAGSYN010000051">
    <property type="protein sequence ID" value="KAG7665206.1"/>
    <property type="molecule type" value="Genomic_DNA"/>
</dbReference>
<dbReference type="OrthoDB" id="67716at2759"/>
<evidence type="ECO:0000259" key="1">
    <source>
        <dbReference type="Pfam" id="PF11715"/>
    </source>
</evidence>
<sequence length="1207" mass="139334">MDSTSYSTSNIVGYSSNLPTRYVHLPLKYPETSSTSDGTAATGSNKKLLPNEQFQQMLSNCGDIINLTKYGLLIDFISFQVLNDLKTIILTPIISQSNNFNFQFQNIQIQLPHKIISNKCITLHFQDDNHKHEDGNLIIDLIDANYLFINLKISLSDFIISNVKKLNLLHFDKWGHISVPYSFELRSSPFYIKSLDTNNLVVSLKDGGFIHFARPTILQDFTVYNFQESTASLLPPFGGFFSGFFKPKQEIILEGISSNSIIDVVKISNDVIVALTVCKMIKVWNLSSHQNITSPLQLDNDVLNNHHDNWITSVPTKHLQLLEIYGTQYIILFFNSAASDKIDSNKSRFVFKILEIIDYSDSIELKQLDKFTFQPEIPNSLLSSTKDSDASAKDSTFQNILWFIQDFQTEFNDNVLQYHILWKSNTSSMVVTYNINFDHGTITSINLSLPEHSQDEEDLSPYHDIEYYQQKIFNSGRYDSLIIETSIEILRSHWKLGPYDGDKQEDIRQVVMETINQSCNTKENEKSFWFKLDLLCEEFKKLSQESLAISLTNKQSMLLSLQVNGFGVFRPSHYYESFANYKLTPADSQLMTILNKFRTVVSSKTYHRLHEKLLNTSTVTPEQVNELFQNHIRSRFTDEEIQSILIELENIPGILEIIKSLINLNHENGYELVDDEEAFYTNEIGSFRKLNAMNTFKAIKSKHEDLLLDLVSLFLICETNEDIISLINQTIESLNNYNIASIIFDTCFKDNSSHARIETIGLSKLENSLFWTSIVAKHPKLNKFIRQARFNEAYDYFYNDILLSHNTSSSSSCSFVVDVCIELIKRDEGLFLKKYFLNRLNKARIVDRFLMGLIFLRNGDCDEFFEIFETYTPYVDLRDDLELQNKVYTLCDGDGDNDSIKVFLDAVFSQEPDEKLREAEYFDSLCKLSQAQSKLASSQNVIIVSAPPEDEMPDISINCDAKDNKQINDDFINIALKFENKAIEILKSTNSHTEIISTYYLKVFELSLIISKYDLIYESLSNLSTVSHPKFKQLFQQFISKLVSQSKLSIICPPNPNTLYRHHFSLIDSILLELASKERYLVNSLKLYQYLYSWRLFGVGQDLDSLADKRGAIEALYMFIERFKHSKNDDDLIMGEDREDLLKCRLKVLELYMIILNCLKTFEEDDDKWIISHGSDSNRIVKIEELKIEYLEWLKQLSDSSEELLIS</sequence>
<evidence type="ECO:0000313" key="2">
    <source>
        <dbReference type="EMBL" id="KAG7665206.1"/>
    </source>
</evidence>
<accession>A0A8J5UR46</accession>
<dbReference type="RefSeq" id="XP_049265438.1">
    <property type="nucleotide sequence ID" value="XM_049404897.1"/>
</dbReference>
<dbReference type="Proteomes" id="UP000694255">
    <property type="component" value="Unassembled WGS sequence"/>
</dbReference>
<dbReference type="AlphaFoldDB" id="A0A8J5UR46"/>
<gene>
    <name evidence="2" type="ORF">J8A68_001262</name>
</gene>